<dbReference type="EMBL" id="CADEAL010000479">
    <property type="protein sequence ID" value="CAB1420761.1"/>
    <property type="molecule type" value="Genomic_DNA"/>
</dbReference>
<accession>A0A9N7TYG4</accession>
<dbReference type="Proteomes" id="UP001153269">
    <property type="component" value="Unassembled WGS sequence"/>
</dbReference>
<keyword evidence="2" id="KW-1185">Reference proteome</keyword>
<comment type="caution">
    <text evidence="1">The sequence shown here is derived from an EMBL/GenBank/DDBJ whole genome shotgun (WGS) entry which is preliminary data.</text>
</comment>
<protein>
    <submittedName>
        <fullName evidence="1">Uncharacterized protein</fullName>
    </submittedName>
</protein>
<gene>
    <name evidence="1" type="ORF">PLEPLA_LOCUS8636</name>
</gene>
<reference evidence="1" key="1">
    <citation type="submission" date="2020-03" db="EMBL/GenBank/DDBJ databases">
        <authorList>
            <person name="Weist P."/>
        </authorList>
    </citation>
    <scope>NUCLEOTIDE SEQUENCE</scope>
</reference>
<dbReference type="AlphaFoldDB" id="A0A9N7TYG4"/>
<name>A0A9N7TYG4_PLEPL</name>
<organism evidence="1 2">
    <name type="scientific">Pleuronectes platessa</name>
    <name type="common">European plaice</name>
    <dbReference type="NCBI Taxonomy" id="8262"/>
    <lineage>
        <taxon>Eukaryota</taxon>
        <taxon>Metazoa</taxon>
        <taxon>Chordata</taxon>
        <taxon>Craniata</taxon>
        <taxon>Vertebrata</taxon>
        <taxon>Euteleostomi</taxon>
        <taxon>Actinopterygii</taxon>
        <taxon>Neopterygii</taxon>
        <taxon>Teleostei</taxon>
        <taxon>Neoteleostei</taxon>
        <taxon>Acanthomorphata</taxon>
        <taxon>Carangaria</taxon>
        <taxon>Pleuronectiformes</taxon>
        <taxon>Pleuronectoidei</taxon>
        <taxon>Pleuronectidae</taxon>
        <taxon>Pleuronectes</taxon>
    </lineage>
</organism>
<evidence type="ECO:0000313" key="2">
    <source>
        <dbReference type="Proteomes" id="UP001153269"/>
    </source>
</evidence>
<evidence type="ECO:0000313" key="1">
    <source>
        <dbReference type="EMBL" id="CAB1420761.1"/>
    </source>
</evidence>
<proteinExistence type="predicted"/>
<sequence length="132" mass="13346">MYRSPPTRRVSALISAPQPPSYRGYLLIPGPGPAPLPPAGAPLLGLMSCPESAGAEMEAGAPAAGTPGPACPACPSPSMLASFPIASGAGLDTERRCRRCCYSCGGNSDGTQRCSSSAIITYNSASCTEQAR</sequence>